<dbReference type="GO" id="GO:0052717">
    <property type="term" value="F:tRNA-specific adenosine-34 deaminase activity"/>
    <property type="evidence" value="ECO:0007669"/>
    <property type="project" value="UniProtKB-UniRule"/>
</dbReference>
<dbReference type="InterPro" id="IPR016192">
    <property type="entry name" value="APOBEC/CMP_deaminase_Zn-bd"/>
</dbReference>
<evidence type="ECO:0000256" key="6">
    <source>
        <dbReference type="ARBA" id="ARBA00022833"/>
    </source>
</evidence>
<dbReference type="Gene3D" id="3.40.140.10">
    <property type="entry name" value="Cytidine Deaminase, domain 2"/>
    <property type="match status" value="1"/>
</dbReference>
<comment type="catalytic activity">
    <reaction evidence="7 8">
        <text>adenosine(34) in tRNA + H2O + H(+) = inosine(34) in tRNA + NH4(+)</text>
        <dbReference type="Rhea" id="RHEA:43168"/>
        <dbReference type="Rhea" id="RHEA-COMP:10373"/>
        <dbReference type="Rhea" id="RHEA-COMP:10374"/>
        <dbReference type="ChEBI" id="CHEBI:15377"/>
        <dbReference type="ChEBI" id="CHEBI:15378"/>
        <dbReference type="ChEBI" id="CHEBI:28938"/>
        <dbReference type="ChEBI" id="CHEBI:74411"/>
        <dbReference type="ChEBI" id="CHEBI:82852"/>
        <dbReference type="EC" id="3.5.4.33"/>
    </reaction>
</comment>
<dbReference type="STRING" id="292563.Cyast_1741"/>
<dbReference type="PANTHER" id="PTHR11079">
    <property type="entry name" value="CYTOSINE DEAMINASE FAMILY MEMBER"/>
    <property type="match status" value="1"/>
</dbReference>
<comment type="similarity">
    <text evidence="1">Belongs to the cytidine and deoxycytidylate deaminase family. ADAT2 subfamily.</text>
</comment>
<dbReference type="GO" id="GO:0008270">
    <property type="term" value="F:zinc ion binding"/>
    <property type="evidence" value="ECO:0007669"/>
    <property type="project" value="UniProtKB-UniRule"/>
</dbReference>
<reference evidence="11" key="1">
    <citation type="journal article" date="2013" name="Proc. Natl. Acad. Sci. U.S.A.">
        <title>Improving the coverage of the cyanobacterial phylum using diversity-driven genome sequencing.</title>
        <authorList>
            <person name="Shih P.M."/>
            <person name="Wu D."/>
            <person name="Latifi A."/>
            <person name="Axen S.D."/>
            <person name="Fewer D.P."/>
            <person name="Talla E."/>
            <person name="Calteau A."/>
            <person name="Cai F."/>
            <person name="Tandeau de Marsac N."/>
            <person name="Rippka R."/>
            <person name="Herdman M."/>
            <person name="Sivonen K."/>
            <person name="Coursin T."/>
            <person name="Laurent T."/>
            <person name="Goodwin L."/>
            <person name="Nolan M."/>
            <person name="Davenport K.W."/>
            <person name="Han C.S."/>
            <person name="Rubin E.M."/>
            <person name="Eisen J.A."/>
            <person name="Woyke T."/>
            <person name="Gugger M."/>
            <person name="Kerfeld C.A."/>
        </authorList>
    </citation>
    <scope>NUCLEOTIDE SEQUENCE [LARGE SCALE GENOMIC DNA]</scope>
    <source>
        <strain evidence="11">ATCC 29140 / PCC 7202</strain>
    </source>
</reference>
<dbReference type="InterPro" id="IPR028883">
    <property type="entry name" value="tRNA_aden_deaminase"/>
</dbReference>
<dbReference type="HAMAP" id="MF_00972">
    <property type="entry name" value="tRNA_aden_deaminase"/>
    <property type="match status" value="1"/>
</dbReference>
<evidence type="ECO:0000256" key="7">
    <source>
        <dbReference type="ARBA" id="ARBA00048045"/>
    </source>
</evidence>
<accession>K9YMM3</accession>
<dbReference type="FunFam" id="3.40.140.10:FF:000005">
    <property type="entry name" value="tRNA-specific adenosine deaminase"/>
    <property type="match status" value="1"/>
</dbReference>
<comment type="cofactor">
    <cofactor evidence="8">
        <name>Zn(2+)</name>
        <dbReference type="ChEBI" id="CHEBI:29105"/>
    </cofactor>
    <text evidence="8">Binds 1 zinc ion per subunit.</text>
</comment>
<evidence type="ECO:0000256" key="5">
    <source>
        <dbReference type="ARBA" id="ARBA00022801"/>
    </source>
</evidence>
<protein>
    <recommendedName>
        <fullName evidence="8">tRNA-specific adenosine deaminase</fullName>
        <ecNumber evidence="8">3.5.4.33</ecNumber>
    </recommendedName>
</protein>
<evidence type="ECO:0000313" key="10">
    <source>
        <dbReference type="EMBL" id="AFZ47697.1"/>
    </source>
</evidence>
<keyword evidence="3 8" id="KW-0819">tRNA processing</keyword>
<dbReference type="InterPro" id="IPR002125">
    <property type="entry name" value="CMP_dCMP_dom"/>
</dbReference>
<dbReference type="InterPro" id="IPR016193">
    <property type="entry name" value="Cytidine_deaminase-like"/>
</dbReference>
<evidence type="ECO:0000256" key="2">
    <source>
        <dbReference type="ARBA" id="ARBA00011738"/>
    </source>
</evidence>
<evidence type="ECO:0000256" key="3">
    <source>
        <dbReference type="ARBA" id="ARBA00022694"/>
    </source>
</evidence>
<dbReference type="SUPFAM" id="SSF53927">
    <property type="entry name" value="Cytidine deaminase-like"/>
    <property type="match status" value="1"/>
</dbReference>
<keyword evidence="5 8" id="KW-0378">Hydrolase</keyword>
<keyword evidence="6 8" id="KW-0862">Zinc</keyword>
<dbReference type="EMBL" id="CP003940">
    <property type="protein sequence ID" value="AFZ47697.1"/>
    <property type="molecule type" value="Genomic_DNA"/>
</dbReference>
<organism evidence="10 11">
    <name type="scientific">Cyanobacterium stanieri (strain ATCC 29140 / PCC 7202)</name>
    <dbReference type="NCBI Taxonomy" id="292563"/>
    <lineage>
        <taxon>Bacteria</taxon>
        <taxon>Bacillati</taxon>
        <taxon>Cyanobacteriota</taxon>
        <taxon>Cyanophyceae</taxon>
        <taxon>Oscillatoriophycideae</taxon>
        <taxon>Chroococcales</taxon>
        <taxon>Geminocystaceae</taxon>
        <taxon>Cyanobacterium</taxon>
    </lineage>
</organism>
<dbReference type="PANTHER" id="PTHR11079:SF202">
    <property type="entry name" value="TRNA-SPECIFIC ADENOSINE DEAMINASE"/>
    <property type="match status" value="1"/>
</dbReference>
<dbReference type="InterPro" id="IPR058535">
    <property type="entry name" value="MafB19-deam"/>
</dbReference>
<feature type="binding site" evidence="8">
    <location>
        <position position="60"/>
    </location>
    <ligand>
        <name>Zn(2+)</name>
        <dbReference type="ChEBI" id="CHEBI:29105"/>
        <note>catalytic</note>
    </ligand>
</feature>
<dbReference type="NCBIfam" id="NF008113">
    <property type="entry name" value="PRK10860.1"/>
    <property type="match status" value="1"/>
</dbReference>
<dbReference type="eggNOG" id="COG0590">
    <property type="taxonomic scope" value="Bacteria"/>
</dbReference>
<feature type="binding site" evidence="8">
    <location>
        <position position="90"/>
    </location>
    <ligand>
        <name>Zn(2+)</name>
        <dbReference type="ChEBI" id="CHEBI:29105"/>
        <note>catalytic</note>
    </ligand>
</feature>
<dbReference type="EC" id="3.5.4.33" evidence="8"/>
<dbReference type="KEGG" id="csn:Cyast_1741"/>
<comment type="subunit">
    <text evidence="2 8">Homodimer.</text>
</comment>
<feature type="active site" description="Proton donor" evidence="8">
    <location>
        <position position="62"/>
    </location>
</feature>
<dbReference type="CDD" id="cd01285">
    <property type="entry name" value="nucleoside_deaminase"/>
    <property type="match status" value="1"/>
</dbReference>
<dbReference type="Proteomes" id="UP000010483">
    <property type="component" value="Chromosome"/>
</dbReference>
<dbReference type="AlphaFoldDB" id="K9YMM3"/>
<dbReference type="PATRIC" id="fig|292563.3.peg.1820"/>
<keyword evidence="11" id="KW-1185">Reference proteome</keyword>
<comment type="function">
    <text evidence="8">Catalyzes the deamination of adenosine to inosine at the wobble position 34 of tRNA(Arg2).</text>
</comment>
<evidence type="ECO:0000256" key="8">
    <source>
        <dbReference type="HAMAP-Rule" id="MF_00972"/>
    </source>
</evidence>
<name>K9YMM3_CYASC</name>
<dbReference type="HOGENOM" id="CLU_025810_3_2_3"/>
<keyword evidence="4 8" id="KW-0479">Metal-binding</keyword>
<evidence type="ECO:0000256" key="4">
    <source>
        <dbReference type="ARBA" id="ARBA00022723"/>
    </source>
</evidence>
<evidence type="ECO:0000256" key="1">
    <source>
        <dbReference type="ARBA" id="ARBA00010669"/>
    </source>
</evidence>
<proteinExistence type="inferred from homology"/>
<evidence type="ECO:0000259" key="9">
    <source>
        <dbReference type="PROSITE" id="PS51747"/>
    </source>
</evidence>
<feature type="binding site" evidence="8">
    <location>
        <position position="93"/>
    </location>
    <ligand>
        <name>Zn(2+)</name>
        <dbReference type="ChEBI" id="CHEBI:29105"/>
        <note>catalytic</note>
    </ligand>
</feature>
<evidence type="ECO:0000313" key="11">
    <source>
        <dbReference type="Proteomes" id="UP000010483"/>
    </source>
</evidence>
<sequence length="158" mass="17991">MINNPIYKNHLHWMNQAYQQAQEAGKQGEIPVGAVIVDKNNQLMAIAHNRKERDNDATAHAEILAIRQASRIKKDWRLDGCTLYVTLEPCPMCIGAIIHSRIKTLVYGIDDFKTGAVRTVINLPDSHCSNHHLEVIAGIKAHDCRNLLQQWFKTKRNM</sequence>
<dbReference type="PROSITE" id="PS00903">
    <property type="entry name" value="CYT_DCMP_DEAMINASES_1"/>
    <property type="match status" value="1"/>
</dbReference>
<gene>
    <name evidence="8" type="primary">tadA</name>
    <name evidence="10" type="ordered locus">Cyast_1741</name>
</gene>
<dbReference type="GO" id="GO:0002100">
    <property type="term" value="P:tRNA wobble adenosine to inosine editing"/>
    <property type="evidence" value="ECO:0007669"/>
    <property type="project" value="UniProtKB-UniRule"/>
</dbReference>
<feature type="domain" description="CMP/dCMP-type deaminase" evidence="9">
    <location>
        <begin position="8"/>
        <end position="120"/>
    </location>
</feature>
<dbReference type="PROSITE" id="PS51747">
    <property type="entry name" value="CYT_DCMP_DEAMINASES_2"/>
    <property type="match status" value="1"/>
</dbReference>
<dbReference type="Pfam" id="PF14437">
    <property type="entry name" value="MafB19-deam"/>
    <property type="match status" value="1"/>
</dbReference>